<dbReference type="EC" id="1.2.1.70" evidence="3 9"/>
<sequence length="446" mass="49990">MHIIVAGLSHKTAPVEVRETVTFPEQILSDALHMLTGYPSINEAVILSTCNRMEIYVVANDPDKGKDDVIRFISDYHSLERDKLEKYLYFREGKNAILHLFRVASSLDSMVIGEAQILGQVKTAYNAAFEAEATSTVMNRLFRHGFSAGKRVRTETEIGESAVSISYAAVELAKKVFESLSGRTVMLIGAGEMIELTATHLLSNGVSNVIVTNRTYERAESLARKYNGVAVRFNDFVDQMVHADIVISSTGAPHYVVTKDHVSFVMQKRKNKPIFFIDIAVPRDIDPSAAKIYNVFAYDIDDLDSVVQTNLEERKKAATIAEEIVEHEVLSFSSWLATLEVAPTIASLRRMAEEIRQKELEKHLRKLPNLSEAELNTVNALTSAIINKLLHQPIVKAKEYSTRKDGYLYIESLKVLFNIEDEEEDEEPEGASAFVSKPEASFKINR</sequence>
<evidence type="ECO:0000256" key="11">
    <source>
        <dbReference type="PIRSR" id="PIRSR000445-2"/>
    </source>
</evidence>
<feature type="binding site" evidence="9 11">
    <location>
        <begin position="114"/>
        <end position="116"/>
    </location>
    <ligand>
        <name>substrate</name>
    </ligand>
</feature>
<dbReference type="InterPro" id="IPR015896">
    <property type="entry name" value="4pyrrol_synth_GluRdtase_dimer"/>
</dbReference>
<dbReference type="GO" id="GO:0019353">
    <property type="term" value="P:protoporphyrinogen IX biosynthetic process from glutamate"/>
    <property type="evidence" value="ECO:0007669"/>
    <property type="project" value="TreeGrafter"/>
</dbReference>
<evidence type="ECO:0000256" key="10">
    <source>
        <dbReference type="PIRSR" id="PIRSR000445-1"/>
    </source>
</evidence>
<evidence type="ECO:0000256" key="2">
    <source>
        <dbReference type="ARBA" id="ARBA00005916"/>
    </source>
</evidence>
<dbReference type="HAMAP" id="MF_00087">
    <property type="entry name" value="Glu_tRNA_reductase"/>
    <property type="match status" value="1"/>
</dbReference>
<dbReference type="GO" id="GO:0050661">
    <property type="term" value="F:NADP binding"/>
    <property type="evidence" value="ECO:0007669"/>
    <property type="project" value="InterPro"/>
</dbReference>
<dbReference type="GO" id="GO:0008883">
    <property type="term" value="F:glutamyl-tRNA reductase activity"/>
    <property type="evidence" value="ECO:0007669"/>
    <property type="project" value="UniProtKB-UniRule"/>
</dbReference>
<dbReference type="InterPro" id="IPR015895">
    <property type="entry name" value="4pyrrol_synth_GluRdtase_N"/>
</dbReference>
<feature type="binding site" evidence="9 11">
    <location>
        <position position="109"/>
    </location>
    <ligand>
        <name>substrate</name>
    </ligand>
</feature>
<dbReference type="NCBIfam" id="TIGR01035">
    <property type="entry name" value="hemA"/>
    <property type="match status" value="1"/>
</dbReference>
<evidence type="ECO:0000256" key="1">
    <source>
        <dbReference type="ARBA" id="ARBA00005059"/>
    </source>
</evidence>
<dbReference type="PROSITE" id="PS00747">
    <property type="entry name" value="GLUTR"/>
    <property type="match status" value="1"/>
</dbReference>
<feature type="binding site" evidence="9 11">
    <location>
        <position position="120"/>
    </location>
    <ligand>
        <name>substrate</name>
    </ligand>
</feature>
<keyword evidence="6 9" id="KW-0627">Porphyrin biosynthesis</keyword>
<dbReference type="InterPro" id="IPR036453">
    <property type="entry name" value="GluRdtase_dimer_dom_sf"/>
</dbReference>
<feature type="binding site" evidence="9 12">
    <location>
        <begin position="189"/>
        <end position="194"/>
    </location>
    <ligand>
        <name>NADP(+)</name>
        <dbReference type="ChEBI" id="CHEBI:58349"/>
    </ligand>
</feature>
<dbReference type="Gene3D" id="3.30.460.30">
    <property type="entry name" value="Glutamyl-tRNA reductase, N-terminal domain"/>
    <property type="match status" value="1"/>
</dbReference>
<dbReference type="Gene3D" id="3.40.50.720">
    <property type="entry name" value="NAD(P)-binding Rossmann-like Domain"/>
    <property type="match status" value="1"/>
</dbReference>
<keyword evidence="4 9" id="KW-0521">NADP</keyword>
<proteinExistence type="inferred from homology"/>
<evidence type="ECO:0000313" key="20">
    <source>
        <dbReference type="Proteomes" id="UP000230956"/>
    </source>
</evidence>
<name>A0A2M7TA92_9ACTN</name>
<dbReference type="InterPro" id="IPR036343">
    <property type="entry name" value="GluRdtase_N_sf"/>
</dbReference>
<comment type="function">
    <text evidence="9">Catalyzes the NADPH-dependent reduction of glutamyl-tRNA(Glu) to glutamate 1-semialdehyde (GSA).</text>
</comment>
<dbReference type="SUPFAM" id="SSF69742">
    <property type="entry name" value="Glutamyl tRNA-reductase catalytic, N-terminal domain"/>
    <property type="match status" value="1"/>
</dbReference>
<comment type="miscellaneous">
    <text evidence="9">During catalysis, the active site Cys acts as a nucleophile attacking the alpha-carbonyl group of tRNA-bound glutamate with the formation of a thioester intermediate between enzyme and glutamate, and the concomitant release of tRNA(Glu). The thioester intermediate is finally reduced by direct hydride transfer from NADPH, to form the product GSA.</text>
</comment>
<feature type="domain" description="Quinate/shikimate 5-dehydrogenase/glutamyl-tRNA reductase" evidence="17">
    <location>
        <begin position="171"/>
        <end position="306"/>
    </location>
</feature>
<dbReference type="PANTHER" id="PTHR43013:SF1">
    <property type="entry name" value="GLUTAMYL-TRNA REDUCTASE"/>
    <property type="match status" value="1"/>
</dbReference>
<comment type="pathway">
    <text evidence="1 9 14">Porphyrin-containing compound metabolism; protoporphyrin-IX biosynthesis; 5-aminolevulinate from L-glutamyl-tRNA(Glu): step 1/2.</text>
</comment>
<comment type="catalytic activity">
    <reaction evidence="7 9 14">
        <text>(S)-4-amino-5-oxopentanoate + tRNA(Glu) + NADP(+) = L-glutamyl-tRNA(Glu) + NADPH + H(+)</text>
        <dbReference type="Rhea" id="RHEA:12344"/>
        <dbReference type="Rhea" id="RHEA-COMP:9663"/>
        <dbReference type="Rhea" id="RHEA-COMP:9680"/>
        <dbReference type="ChEBI" id="CHEBI:15378"/>
        <dbReference type="ChEBI" id="CHEBI:57501"/>
        <dbReference type="ChEBI" id="CHEBI:57783"/>
        <dbReference type="ChEBI" id="CHEBI:58349"/>
        <dbReference type="ChEBI" id="CHEBI:78442"/>
        <dbReference type="ChEBI" id="CHEBI:78520"/>
        <dbReference type="EC" id="1.2.1.70"/>
    </reaction>
</comment>
<dbReference type="InterPro" id="IPR006151">
    <property type="entry name" value="Shikm_DH/Glu-tRNA_Rdtase"/>
</dbReference>
<dbReference type="NCBIfam" id="NF000744">
    <property type="entry name" value="PRK00045.1-3"/>
    <property type="match status" value="1"/>
</dbReference>
<feature type="region of interest" description="Disordered" evidence="15">
    <location>
        <begin position="424"/>
        <end position="446"/>
    </location>
</feature>
<evidence type="ECO:0000256" key="4">
    <source>
        <dbReference type="ARBA" id="ARBA00022857"/>
    </source>
</evidence>
<comment type="similarity">
    <text evidence="2 9 14">Belongs to the glutamyl-tRNA reductase family.</text>
</comment>
<dbReference type="InterPro" id="IPR036291">
    <property type="entry name" value="NAD(P)-bd_dom_sf"/>
</dbReference>
<evidence type="ECO:0000256" key="13">
    <source>
        <dbReference type="PIRSR" id="PIRSR000445-4"/>
    </source>
</evidence>
<evidence type="ECO:0000256" key="12">
    <source>
        <dbReference type="PIRSR" id="PIRSR000445-3"/>
    </source>
</evidence>
<organism evidence="19 20">
    <name type="scientific">Candidatus Aquicultor secundus</name>
    <dbReference type="NCBI Taxonomy" id="1973895"/>
    <lineage>
        <taxon>Bacteria</taxon>
        <taxon>Bacillati</taxon>
        <taxon>Actinomycetota</taxon>
        <taxon>Candidatus Aquicultoria</taxon>
        <taxon>Candidatus Aquicultorales</taxon>
        <taxon>Candidatus Aquicultoraceae</taxon>
        <taxon>Candidatus Aquicultor</taxon>
    </lineage>
</organism>
<dbReference type="FunFam" id="3.40.50.720:FF:000031">
    <property type="entry name" value="Glutamyl-tRNA reductase"/>
    <property type="match status" value="1"/>
</dbReference>
<dbReference type="AlphaFoldDB" id="A0A2M7TA92"/>
<dbReference type="InterPro" id="IPR018214">
    <property type="entry name" value="GluRdtase_CS"/>
</dbReference>
<evidence type="ECO:0000256" key="7">
    <source>
        <dbReference type="ARBA" id="ARBA00047464"/>
    </source>
</evidence>
<evidence type="ECO:0000256" key="15">
    <source>
        <dbReference type="SAM" id="MobiDB-lite"/>
    </source>
</evidence>
<dbReference type="UniPathway" id="UPA00251">
    <property type="reaction ID" value="UER00316"/>
</dbReference>
<evidence type="ECO:0000259" key="17">
    <source>
        <dbReference type="Pfam" id="PF01488"/>
    </source>
</evidence>
<dbReference type="Pfam" id="PF00745">
    <property type="entry name" value="GlutR_dimer"/>
    <property type="match status" value="1"/>
</dbReference>
<evidence type="ECO:0000256" key="5">
    <source>
        <dbReference type="ARBA" id="ARBA00023002"/>
    </source>
</evidence>
<dbReference type="SUPFAM" id="SSF51735">
    <property type="entry name" value="NAD(P)-binding Rossmann-fold domains"/>
    <property type="match status" value="1"/>
</dbReference>
<dbReference type="Pfam" id="PF05201">
    <property type="entry name" value="GlutR_N"/>
    <property type="match status" value="1"/>
</dbReference>
<gene>
    <name evidence="9" type="primary">hemA</name>
    <name evidence="19" type="ORF">COY37_01485</name>
</gene>
<evidence type="ECO:0000313" key="19">
    <source>
        <dbReference type="EMBL" id="PIZ41876.1"/>
    </source>
</evidence>
<evidence type="ECO:0000259" key="18">
    <source>
        <dbReference type="Pfam" id="PF05201"/>
    </source>
</evidence>
<reference evidence="20" key="1">
    <citation type="submission" date="2017-09" db="EMBL/GenBank/DDBJ databases">
        <title>Depth-based differentiation of microbial function through sediment-hosted aquifers and enrichment of novel symbionts in the deep terrestrial subsurface.</title>
        <authorList>
            <person name="Probst A.J."/>
            <person name="Ladd B."/>
            <person name="Jarett J.K."/>
            <person name="Geller-Mcgrath D.E."/>
            <person name="Sieber C.M.K."/>
            <person name="Emerson J.B."/>
            <person name="Anantharaman K."/>
            <person name="Thomas B.C."/>
            <person name="Malmstrom R."/>
            <person name="Stieglmeier M."/>
            <person name="Klingl A."/>
            <person name="Woyke T."/>
            <person name="Ryan C.M."/>
            <person name="Banfield J.F."/>
        </authorList>
    </citation>
    <scope>NUCLEOTIDE SEQUENCE [LARGE SCALE GENOMIC DNA]</scope>
</reference>
<dbReference type="InterPro" id="IPR000343">
    <property type="entry name" value="4pyrrol_synth_GluRdtase"/>
</dbReference>
<evidence type="ECO:0000256" key="9">
    <source>
        <dbReference type="HAMAP-Rule" id="MF_00087"/>
    </source>
</evidence>
<comment type="domain">
    <text evidence="9">Possesses an unusual extended V-shaped dimeric structure with each monomer consisting of three distinct domains arranged along a curved 'spinal' alpha-helix. The N-terminal catalytic domain specifically recognizes the glutamate moiety of the substrate. The second domain is the NADPH-binding domain, and the third C-terminal domain is responsible for dimerization.</text>
</comment>
<feature type="site" description="Important for activity" evidence="9 13">
    <location>
        <position position="99"/>
    </location>
</feature>
<dbReference type="FunFam" id="3.30.460.30:FF:000001">
    <property type="entry name" value="Glutamyl-tRNA reductase"/>
    <property type="match status" value="1"/>
</dbReference>
<feature type="domain" description="Glutamyl-tRNA reductase N-terminal" evidence="18">
    <location>
        <begin position="7"/>
        <end position="156"/>
    </location>
</feature>
<dbReference type="SUPFAM" id="SSF69075">
    <property type="entry name" value="Glutamyl tRNA-reductase dimerization domain"/>
    <property type="match status" value="1"/>
</dbReference>
<dbReference type="PIRSF" id="PIRSF000445">
    <property type="entry name" value="4pyrrol_synth_GluRdtase"/>
    <property type="match status" value="1"/>
</dbReference>
<comment type="subunit">
    <text evidence="9">Homodimer.</text>
</comment>
<feature type="active site" description="Nucleophile" evidence="9 10">
    <location>
        <position position="50"/>
    </location>
</feature>
<dbReference type="EMBL" id="PFNG01000038">
    <property type="protein sequence ID" value="PIZ41876.1"/>
    <property type="molecule type" value="Genomic_DNA"/>
</dbReference>
<evidence type="ECO:0000256" key="8">
    <source>
        <dbReference type="ARBA" id="ARBA00068659"/>
    </source>
</evidence>
<feature type="domain" description="Tetrapyrrole biosynthesis glutamyl-tRNA reductase dimerisation" evidence="16">
    <location>
        <begin position="321"/>
        <end position="419"/>
    </location>
</feature>
<evidence type="ECO:0000259" key="16">
    <source>
        <dbReference type="Pfam" id="PF00745"/>
    </source>
</evidence>
<dbReference type="CDD" id="cd05213">
    <property type="entry name" value="NAD_bind_Glutamyl_tRNA_reduct"/>
    <property type="match status" value="1"/>
</dbReference>
<feature type="binding site" evidence="9 11">
    <location>
        <begin position="49"/>
        <end position="52"/>
    </location>
    <ligand>
        <name>substrate</name>
    </ligand>
</feature>
<dbReference type="RefSeq" id="WP_286678224.1">
    <property type="nucleotide sequence ID" value="NZ_MNXI01000068.1"/>
</dbReference>
<protein>
    <recommendedName>
        <fullName evidence="8 9">Glutamyl-tRNA reductase</fullName>
        <shortName evidence="9">GluTR</shortName>
        <ecNumber evidence="3 9">1.2.1.70</ecNumber>
    </recommendedName>
</protein>
<dbReference type="Proteomes" id="UP000230956">
    <property type="component" value="Unassembled WGS sequence"/>
</dbReference>
<evidence type="ECO:0000256" key="6">
    <source>
        <dbReference type="ARBA" id="ARBA00023244"/>
    </source>
</evidence>
<keyword evidence="5 9" id="KW-0560">Oxidoreductase</keyword>
<comment type="caution">
    <text evidence="19">The sequence shown here is derived from an EMBL/GenBank/DDBJ whole genome shotgun (WGS) entry which is preliminary data.</text>
</comment>
<dbReference type="PANTHER" id="PTHR43013">
    <property type="entry name" value="GLUTAMYL-TRNA REDUCTASE"/>
    <property type="match status" value="1"/>
</dbReference>
<evidence type="ECO:0000256" key="3">
    <source>
        <dbReference type="ARBA" id="ARBA00012970"/>
    </source>
</evidence>
<accession>A0A2M7TA92</accession>
<dbReference type="Pfam" id="PF01488">
    <property type="entry name" value="Shikimate_DH"/>
    <property type="match status" value="1"/>
</dbReference>
<evidence type="ECO:0000256" key="14">
    <source>
        <dbReference type="RuleBase" id="RU000584"/>
    </source>
</evidence>